<reference evidence="1" key="2">
    <citation type="submission" date="2023-05" db="EMBL/GenBank/DDBJ databases">
        <authorList>
            <person name="Schelkunov M.I."/>
        </authorList>
    </citation>
    <scope>NUCLEOTIDE SEQUENCE</scope>
    <source>
        <strain evidence="1">Hsosn_3</strain>
        <tissue evidence="1">Leaf</tissue>
    </source>
</reference>
<dbReference type="Proteomes" id="UP001237642">
    <property type="component" value="Unassembled WGS sequence"/>
</dbReference>
<proteinExistence type="predicted"/>
<protein>
    <submittedName>
        <fullName evidence="1">Uncharacterized protein</fullName>
    </submittedName>
</protein>
<keyword evidence="2" id="KW-1185">Reference proteome</keyword>
<reference evidence="1" key="1">
    <citation type="submission" date="2023-02" db="EMBL/GenBank/DDBJ databases">
        <title>Genome of toxic invasive species Heracleum sosnowskyi carries increased number of genes despite the absence of recent whole-genome duplications.</title>
        <authorList>
            <person name="Schelkunov M."/>
            <person name="Shtratnikova V."/>
            <person name="Makarenko M."/>
            <person name="Klepikova A."/>
            <person name="Omelchenko D."/>
            <person name="Novikova G."/>
            <person name="Obukhova E."/>
            <person name="Bogdanov V."/>
            <person name="Penin A."/>
            <person name="Logacheva M."/>
        </authorList>
    </citation>
    <scope>NUCLEOTIDE SEQUENCE</scope>
    <source>
        <strain evidence="1">Hsosn_3</strain>
        <tissue evidence="1">Leaf</tissue>
    </source>
</reference>
<sequence length="115" mass="12741">MTLRPPIIFQCLVQSQYQTRAKKANTDDEQTSKLDNSIGILAGSFKEMVDNEKLSISGEELWGVINEMGLEEDAVVDAFVFLLKSPVQVKGLMSTPKGLHKLILGKMMKDAALTR</sequence>
<evidence type="ECO:0000313" key="2">
    <source>
        <dbReference type="Proteomes" id="UP001237642"/>
    </source>
</evidence>
<accession>A0AAD8J7C0</accession>
<dbReference type="AlphaFoldDB" id="A0AAD8J7C0"/>
<comment type="caution">
    <text evidence="1">The sequence shown here is derived from an EMBL/GenBank/DDBJ whole genome shotgun (WGS) entry which is preliminary data.</text>
</comment>
<organism evidence="1 2">
    <name type="scientific">Heracleum sosnowskyi</name>
    <dbReference type="NCBI Taxonomy" id="360622"/>
    <lineage>
        <taxon>Eukaryota</taxon>
        <taxon>Viridiplantae</taxon>
        <taxon>Streptophyta</taxon>
        <taxon>Embryophyta</taxon>
        <taxon>Tracheophyta</taxon>
        <taxon>Spermatophyta</taxon>
        <taxon>Magnoliopsida</taxon>
        <taxon>eudicotyledons</taxon>
        <taxon>Gunneridae</taxon>
        <taxon>Pentapetalae</taxon>
        <taxon>asterids</taxon>
        <taxon>campanulids</taxon>
        <taxon>Apiales</taxon>
        <taxon>Apiaceae</taxon>
        <taxon>Apioideae</taxon>
        <taxon>apioid superclade</taxon>
        <taxon>Tordylieae</taxon>
        <taxon>Tordyliinae</taxon>
        <taxon>Heracleum</taxon>
    </lineage>
</organism>
<name>A0AAD8J7C0_9APIA</name>
<dbReference type="EMBL" id="JAUIZM010000002">
    <property type="protein sequence ID" value="KAK1397496.1"/>
    <property type="molecule type" value="Genomic_DNA"/>
</dbReference>
<gene>
    <name evidence="1" type="ORF">POM88_007359</name>
</gene>
<evidence type="ECO:0000313" key="1">
    <source>
        <dbReference type="EMBL" id="KAK1397496.1"/>
    </source>
</evidence>